<dbReference type="OrthoDB" id="276323at2759"/>
<organism evidence="2 3">
    <name type="scientific">Synchytrium microbalum</name>
    <dbReference type="NCBI Taxonomy" id="1806994"/>
    <lineage>
        <taxon>Eukaryota</taxon>
        <taxon>Fungi</taxon>
        <taxon>Fungi incertae sedis</taxon>
        <taxon>Chytridiomycota</taxon>
        <taxon>Chytridiomycota incertae sedis</taxon>
        <taxon>Chytridiomycetes</taxon>
        <taxon>Synchytriales</taxon>
        <taxon>Synchytriaceae</taxon>
        <taxon>Synchytrium</taxon>
    </lineage>
</organism>
<dbReference type="EMBL" id="QEAO01000025">
    <property type="protein sequence ID" value="TPX32911.1"/>
    <property type="molecule type" value="Genomic_DNA"/>
</dbReference>
<sequence>MYSPPRNHLVELVESAQQGVAAEDKIVLAGSTEACILPSTLASAVASIIDEIPGLISRNENSVSFYIQLEPAKRMRPMVFRRHSIGDTLAGPLLHEKIELRLRCAESRRVSLIDDRKTHLQRTFERIRYQVLIQRQREKIVSLRRQTRAQYAQSSAQLKRHLILRKNVERCSAVVEHAHMVSSMQKLKKFMSLRKSLTDSIADMLNAPHRMLIDLADLSDEEEDDQARAMPMIVENDEEYSDIESPFPAFSTARPIEEHHVNLASLRSSHHHGEHSNEAVVAGVESSKGGLVIGQECDDEETDNTILVPEYVDPPSFDSSSESIDKLPSLVVDDASSLSSESTLQPFSYSSSLDDMRDEVAIESKLRHHNNSHRRAGLVSHIPLDDSEEEYLAEFGPLMPPINRFTLRELDLEEILTNAQLRHDLYFDPNLQFKPNTEGERGQAKQARAKEYWTDVERELTLGSWKRIPLLLLEIRAIVVELLPYSPGLKEQLERAVDITLIAQEIQHGVFDGLNLIEYLADLLRVNCAPARDRLVDSMVVACKDGDFASTLRIVFEVLELMKLDYANHQLHRLRPYVVENAVAFEWRWFKEQIEAGTRKLDETSTFIQDAVNRAAVNTSVAAGKQDQKGTVTSDREVASSTENLFSLVNQQQQQSPNMQQIFHQALINLISNACRLTEIGIPETLILDASRLVTFYNDWQDIIIMGALLILFRQAAGSKCSASDLASIKQQLWVLLNDAETSMSHVSLQMISAAGKIRSAPLSETESSLLSGMVDKTLSPKSPLYEMLQKRLGGHLEQYLSSGRLDSDAISRHGLRELEDEVVDLAERIRKLADFNRSVYGTVYNALMQQAL</sequence>
<dbReference type="PANTHER" id="PTHR12832">
    <property type="entry name" value="TESTIS-SPECIFIC PROTEIN PBS13 T-COMPLEX 11"/>
    <property type="match status" value="1"/>
</dbReference>
<dbReference type="RefSeq" id="XP_031024040.1">
    <property type="nucleotide sequence ID" value="XM_031170009.1"/>
</dbReference>
<evidence type="ECO:0000313" key="2">
    <source>
        <dbReference type="EMBL" id="TPX32911.1"/>
    </source>
</evidence>
<dbReference type="GO" id="GO:0010737">
    <property type="term" value="P:protein kinase A signaling"/>
    <property type="evidence" value="ECO:0007669"/>
    <property type="project" value="TreeGrafter"/>
</dbReference>
<protein>
    <submittedName>
        <fullName evidence="2">Uncharacterized protein</fullName>
    </submittedName>
</protein>
<dbReference type="GeneID" id="42005306"/>
<dbReference type="Pfam" id="PF05794">
    <property type="entry name" value="Tcp11"/>
    <property type="match status" value="1"/>
</dbReference>
<dbReference type="AlphaFoldDB" id="A0A507C0H7"/>
<gene>
    <name evidence="2" type="ORF">SmJEL517_g04081</name>
</gene>
<keyword evidence="3" id="KW-1185">Reference proteome</keyword>
<accession>A0A507C0H7</accession>
<dbReference type="Proteomes" id="UP000319731">
    <property type="component" value="Unassembled WGS sequence"/>
</dbReference>
<comment type="similarity">
    <text evidence="1">Belongs to the TCP11 family.</text>
</comment>
<reference evidence="2 3" key="1">
    <citation type="journal article" date="2019" name="Sci. Rep.">
        <title>Comparative genomics of chytrid fungi reveal insights into the obligate biotrophic and pathogenic lifestyle of Synchytrium endobioticum.</title>
        <authorList>
            <person name="van de Vossenberg B.T.L.H."/>
            <person name="Warris S."/>
            <person name="Nguyen H.D.T."/>
            <person name="van Gent-Pelzer M.P.E."/>
            <person name="Joly D.L."/>
            <person name="van de Geest H.C."/>
            <person name="Bonants P.J.M."/>
            <person name="Smith D.S."/>
            <person name="Levesque C.A."/>
            <person name="van der Lee T.A.J."/>
        </authorList>
    </citation>
    <scope>NUCLEOTIDE SEQUENCE [LARGE SCALE GENOMIC DNA]</scope>
    <source>
        <strain evidence="2 3">JEL517</strain>
    </source>
</reference>
<dbReference type="PANTHER" id="PTHR12832:SF11">
    <property type="entry name" value="LD23868P"/>
    <property type="match status" value="1"/>
</dbReference>
<evidence type="ECO:0000313" key="3">
    <source>
        <dbReference type="Proteomes" id="UP000319731"/>
    </source>
</evidence>
<name>A0A507C0H7_9FUNG</name>
<proteinExistence type="inferred from homology"/>
<evidence type="ECO:0000256" key="1">
    <source>
        <dbReference type="ARBA" id="ARBA00010954"/>
    </source>
</evidence>
<dbReference type="InterPro" id="IPR008862">
    <property type="entry name" value="Tcp11"/>
</dbReference>
<comment type="caution">
    <text evidence="2">The sequence shown here is derived from an EMBL/GenBank/DDBJ whole genome shotgun (WGS) entry which is preliminary data.</text>
</comment>